<evidence type="ECO:0000313" key="14">
    <source>
        <dbReference type="EnsemblPlants" id="PNT70056"/>
    </source>
</evidence>
<keyword evidence="5 11" id="KW-0479">Metal-binding</keyword>
<proteinExistence type="inferred from homology"/>
<dbReference type="Gene3D" id="1.10.630.10">
    <property type="entry name" value="Cytochrome P450"/>
    <property type="match status" value="1"/>
</dbReference>
<dbReference type="AlphaFoldDB" id="A0A2K2D701"/>
<keyword evidence="6" id="KW-1133">Transmembrane helix</keyword>
<dbReference type="InterPro" id="IPR002401">
    <property type="entry name" value="Cyt_P450_E_grp-I"/>
</dbReference>
<evidence type="ECO:0000256" key="5">
    <source>
        <dbReference type="ARBA" id="ARBA00022723"/>
    </source>
</evidence>
<dbReference type="GO" id="GO:0016020">
    <property type="term" value="C:membrane"/>
    <property type="evidence" value="ECO:0007669"/>
    <property type="project" value="UniProtKB-SubCell"/>
</dbReference>
<keyword evidence="3 11" id="KW-0349">Heme</keyword>
<organism evidence="13">
    <name type="scientific">Brachypodium distachyon</name>
    <name type="common">Purple false brome</name>
    <name type="synonym">Trachynia distachya</name>
    <dbReference type="NCBI Taxonomy" id="15368"/>
    <lineage>
        <taxon>Eukaryota</taxon>
        <taxon>Viridiplantae</taxon>
        <taxon>Streptophyta</taxon>
        <taxon>Embryophyta</taxon>
        <taxon>Tracheophyta</taxon>
        <taxon>Spermatophyta</taxon>
        <taxon>Magnoliopsida</taxon>
        <taxon>Liliopsida</taxon>
        <taxon>Poales</taxon>
        <taxon>Poaceae</taxon>
        <taxon>BOP clade</taxon>
        <taxon>Pooideae</taxon>
        <taxon>Stipodae</taxon>
        <taxon>Brachypodieae</taxon>
        <taxon>Brachypodium</taxon>
    </lineage>
</organism>
<keyword evidence="4" id="KW-0812">Transmembrane</keyword>
<evidence type="ECO:0000256" key="12">
    <source>
        <dbReference type="RuleBase" id="RU000461"/>
    </source>
</evidence>
<dbReference type="PANTHER" id="PTHR24282">
    <property type="entry name" value="CYTOCHROME P450 FAMILY MEMBER"/>
    <property type="match status" value="1"/>
</dbReference>
<keyword evidence="7 12" id="KW-0560">Oxidoreductase</keyword>
<dbReference type="OrthoDB" id="1470350at2759"/>
<evidence type="ECO:0008006" key="16">
    <source>
        <dbReference type="Google" id="ProtNLM"/>
    </source>
</evidence>
<dbReference type="InterPro" id="IPR050665">
    <property type="entry name" value="Cytochrome_P450_Monooxygen"/>
</dbReference>
<dbReference type="PRINTS" id="PR00385">
    <property type="entry name" value="P450"/>
</dbReference>
<dbReference type="GO" id="GO:0020037">
    <property type="term" value="F:heme binding"/>
    <property type="evidence" value="ECO:0007669"/>
    <property type="project" value="InterPro"/>
</dbReference>
<accession>A0A2K2D701</accession>
<evidence type="ECO:0000256" key="1">
    <source>
        <dbReference type="ARBA" id="ARBA00004167"/>
    </source>
</evidence>
<evidence type="ECO:0000256" key="3">
    <source>
        <dbReference type="ARBA" id="ARBA00022617"/>
    </source>
</evidence>
<dbReference type="Gramene" id="PNT70056">
    <property type="protein sequence ID" value="PNT70056"/>
    <property type="gene ID" value="BRADI_2g04660v3"/>
</dbReference>
<dbReference type="GO" id="GO:0010268">
    <property type="term" value="P:brassinosteroid homeostasis"/>
    <property type="evidence" value="ECO:0007669"/>
    <property type="project" value="UniProtKB-ARBA"/>
</dbReference>
<feature type="binding site" description="axial binding residue" evidence="11">
    <location>
        <position position="337"/>
    </location>
    <ligand>
        <name>heme</name>
        <dbReference type="ChEBI" id="CHEBI:30413"/>
    </ligand>
    <ligandPart>
        <name>Fe</name>
        <dbReference type="ChEBI" id="CHEBI:18248"/>
    </ligandPart>
</feature>
<evidence type="ECO:0000313" key="15">
    <source>
        <dbReference type="Proteomes" id="UP000008810"/>
    </source>
</evidence>
<evidence type="ECO:0000256" key="11">
    <source>
        <dbReference type="PIRSR" id="PIRSR602401-1"/>
    </source>
</evidence>
<evidence type="ECO:0000256" key="6">
    <source>
        <dbReference type="ARBA" id="ARBA00022989"/>
    </source>
</evidence>
<reference evidence="13" key="2">
    <citation type="submission" date="2017-06" db="EMBL/GenBank/DDBJ databases">
        <title>WGS assembly of Brachypodium distachyon.</title>
        <authorList>
            <consortium name="The International Brachypodium Initiative"/>
            <person name="Lucas S."/>
            <person name="Harmon-Smith M."/>
            <person name="Lail K."/>
            <person name="Tice H."/>
            <person name="Grimwood J."/>
            <person name="Bruce D."/>
            <person name="Barry K."/>
            <person name="Shu S."/>
            <person name="Lindquist E."/>
            <person name="Wang M."/>
            <person name="Pitluck S."/>
            <person name="Vogel J.P."/>
            <person name="Garvin D.F."/>
            <person name="Mockler T.C."/>
            <person name="Schmutz J."/>
            <person name="Rokhsar D."/>
            <person name="Bevan M.W."/>
        </authorList>
    </citation>
    <scope>NUCLEOTIDE SEQUENCE</scope>
    <source>
        <strain evidence="13">Bd21</strain>
    </source>
</reference>
<dbReference type="Pfam" id="PF00067">
    <property type="entry name" value="p450"/>
    <property type="match status" value="1"/>
</dbReference>
<dbReference type="EnsemblPlants" id="PNT70056">
    <property type="protein sequence ID" value="PNT70056"/>
    <property type="gene ID" value="BRADI_2g04660v3"/>
</dbReference>
<dbReference type="SUPFAM" id="SSF48264">
    <property type="entry name" value="Cytochrome P450"/>
    <property type="match status" value="1"/>
</dbReference>
<dbReference type="FunFam" id="1.10.630.10:FF:000029">
    <property type="entry name" value="Cytochrome P450 734A1"/>
    <property type="match status" value="1"/>
</dbReference>
<dbReference type="GO" id="GO:0016131">
    <property type="term" value="P:brassinosteroid metabolic process"/>
    <property type="evidence" value="ECO:0007669"/>
    <property type="project" value="UniProtKB-ARBA"/>
</dbReference>
<keyword evidence="10" id="KW-0472">Membrane</keyword>
<keyword evidence="15" id="KW-1185">Reference proteome</keyword>
<protein>
    <recommendedName>
        <fullName evidence="16">Cytochrome P450</fullName>
    </recommendedName>
</protein>
<dbReference type="InterPro" id="IPR036396">
    <property type="entry name" value="Cyt_P450_sf"/>
</dbReference>
<evidence type="ECO:0000256" key="10">
    <source>
        <dbReference type="ARBA" id="ARBA00023136"/>
    </source>
</evidence>
<evidence type="ECO:0000313" key="13">
    <source>
        <dbReference type="EMBL" id="PNT70056.1"/>
    </source>
</evidence>
<evidence type="ECO:0000256" key="9">
    <source>
        <dbReference type="ARBA" id="ARBA00023033"/>
    </source>
</evidence>
<evidence type="ECO:0000256" key="4">
    <source>
        <dbReference type="ARBA" id="ARBA00022692"/>
    </source>
</evidence>
<dbReference type="EMBL" id="CM000881">
    <property type="protein sequence ID" value="PNT70056.1"/>
    <property type="molecule type" value="Genomic_DNA"/>
</dbReference>
<evidence type="ECO:0000256" key="2">
    <source>
        <dbReference type="ARBA" id="ARBA00010617"/>
    </source>
</evidence>
<comment type="subcellular location">
    <subcellularLocation>
        <location evidence="1">Membrane</location>
        <topology evidence="1">Single-pass membrane protein</topology>
    </subcellularLocation>
</comment>
<evidence type="ECO:0000256" key="8">
    <source>
        <dbReference type="ARBA" id="ARBA00023004"/>
    </source>
</evidence>
<dbReference type="Proteomes" id="UP000008810">
    <property type="component" value="Chromosome 2"/>
</dbReference>
<dbReference type="InterPro" id="IPR001128">
    <property type="entry name" value="Cyt_P450"/>
</dbReference>
<dbReference type="ExpressionAtlas" id="A0A2K2D701">
    <property type="expression patterns" value="baseline"/>
</dbReference>
<reference evidence="13 14" key="1">
    <citation type="journal article" date="2010" name="Nature">
        <title>Genome sequencing and analysis of the model grass Brachypodium distachyon.</title>
        <authorList>
            <consortium name="International Brachypodium Initiative"/>
        </authorList>
    </citation>
    <scope>NUCLEOTIDE SEQUENCE [LARGE SCALE GENOMIC DNA]</scope>
    <source>
        <strain evidence="13">Bd21</strain>
        <strain evidence="14">cv. Bd21</strain>
    </source>
</reference>
<dbReference type="GO" id="GO:0016705">
    <property type="term" value="F:oxidoreductase activity, acting on paired donors, with incorporation or reduction of molecular oxygen"/>
    <property type="evidence" value="ECO:0007669"/>
    <property type="project" value="InterPro"/>
</dbReference>
<dbReference type="GO" id="GO:0004497">
    <property type="term" value="F:monooxygenase activity"/>
    <property type="evidence" value="ECO:0007669"/>
    <property type="project" value="UniProtKB-KW"/>
</dbReference>
<sequence>MVRQLEGEGLVSLRGEKWAHHRKVLQPTFHMENLKMLLPFIGKTVVDMVEKWHGMADTESGEVEIDVSEWFQIVTEDAITRTAFGRSYEDGKAVFKLQTKLMAFASEAFRKVFIPGYRFLPTKKNTSSWKLDKEIRKNLVTLIGRRQEATDDERLEGCAKDLLGLMINAGSNSDRRTQLVSPITVNDIVEECKTFFFAGKQTTSNLLTWTTVVLAMHPEWQELARQEVLEVCGTQDIPCREQLAKLKTLSMILYETLRLYPPAVATVRRAKSDVVLGGYHIPRDTELLIPIMAVHHDVRLWGPDATEFNPARFAEGVSRAAKHPTAFIPFGLGARMCIGQNLALLEAKLTVAIILQRFEFWLSPKYIHAPTVLMLLHPQYGAPIIFRSRSSQTSDHMTTSVKR</sequence>
<name>A0A2K2D701_BRADI</name>
<comment type="similarity">
    <text evidence="2 12">Belongs to the cytochrome P450 family.</text>
</comment>
<keyword evidence="9 12" id="KW-0503">Monooxygenase</keyword>
<comment type="cofactor">
    <cofactor evidence="11">
        <name>heme</name>
        <dbReference type="ChEBI" id="CHEBI:30413"/>
    </cofactor>
</comment>
<evidence type="ECO:0000256" key="7">
    <source>
        <dbReference type="ARBA" id="ARBA00023002"/>
    </source>
</evidence>
<gene>
    <name evidence="14" type="primary">LOC100843159</name>
    <name evidence="13" type="ORF">BRADI_2g04660v3</name>
</gene>
<dbReference type="InterPro" id="IPR017972">
    <property type="entry name" value="Cyt_P450_CS"/>
</dbReference>
<dbReference type="PRINTS" id="PR00463">
    <property type="entry name" value="EP450I"/>
</dbReference>
<dbReference type="PROSITE" id="PS00086">
    <property type="entry name" value="CYTOCHROME_P450"/>
    <property type="match status" value="1"/>
</dbReference>
<reference evidence="14" key="3">
    <citation type="submission" date="2018-08" db="UniProtKB">
        <authorList>
            <consortium name="EnsemblPlants"/>
        </authorList>
    </citation>
    <scope>IDENTIFICATION</scope>
    <source>
        <strain evidence="14">cv. Bd21</strain>
    </source>
</reference>
<dbReference type="GO" id="GO:0005506">
    <property type="term" value="F:iron ion binding"/>
    <property type="evidence" value="ECO:0007669"/>
    <property type="project" value="InterPro"/>
</dbReference>
<keyword evidence="8 11" id="KW-0408">Iron</keyword>
<dbReference type="PANTHER" id="PTHR24282:SF224">
    <property type="entry name" value="CYTOCHROME P450 734A1"/>
    <property type="match status" value="1"/>
</dbReference>